<proteinExistence type="predicted"/>
<comment type="caution">
    <text evidence="1">The sequence shown here is derived from an EMBL/GenBank/DDBJ whole genome shotgun (WGS) entry which is preliminary data.</text>
</comment>
<organism evidence="1 2">
    <name type="scientific">Alkalihalobacterium chitinilyticum</name>
    <dbReference type="NCBI Taxonomy" id="2980103"/>
    <lineage>
        <taxon>Bacteria</taxon>
        <taxon>Bacillati</taxon>
        <taxon>Bacillota</taxon>
        <taxon>Bacilli</taxon>
        <taxon>Bacillales</taxon>
        <taxon>Bacillaceae</taxon>
        <taxon>Alkalihalobacterium</taxon>
    </lineage>
</organism>
<keyword evidence="2" id="KW-1185">Reference proteome</keyword>
<evidence type="ECO:0000313" key="2">
    <source>
        <dbReference type="Proteomes" id="UP001148125"/>
    </source>
</evidence>
<dbReference type="EMBL" id="JAOTPO010000003">
    <property type="protein sequence ID" value="MDE5412759.1"/>
    <property type="molecule type" value="Genomic_DNA"/>
</dbReference>
<evidence type="ECO:0000313" key="1">
    <source>
        <dbReference type="EMBL" id="MDE5412759.1"/>
    </source>
</evidence>
<dbReference type="RefSeq" id="WP_275117398.1">
    <property type="nucleotide sequence ID" value="NZ_JAOTPO010000003.1"/>
</dbReference>
<reference evidence="1" key="1">
    <citation type="submission" date="2024-05" db="EMBL/GenBank/DDBJ databases">
        <title>Alkalihalobacillus sp. strain MEB203 novel alkaliphilic bacterium from Lonar Lake, India.</title>
        <authorList>
            <person name="Joshi A."/>
            <person name="Thite S."/>
            <person name="Mengade P."/>
        </authorList>
    </citation>
    <scope>NUCLEOTIDE SEQUENCE</scope>
    <source>
        <strain evidence="1">MEB 203</strain>
    </source>
</reference>
<protein>
    <submittedName>
        <fullName evidence="1">Uncharacterized protein</fullName>
    </submittedName>
</protein>
<gene>
    <name evidence="1" type="ORF">N7Z68_05135</name>
</gene>
<accession>A0ABT5VBA8</accession>
<dbReference type="Proteomes" id="UP001148125">
    <property type="component" value="Unassembled WGS sequence"/>
</dbReference>
<name>A0ABT5VBA8_9BACI</name>
<sequence>MEDEQVGDVFKLYGYGQLFEQIRSYILQESILMSVEEEALESFFSYFSFEDYDYLSIKELKTYFSLFLYINEKNNNAFM</sequence>